<organism evidence="1 2">
    <name type="scientific">Pseudosulfitobacter pseudonitzschiae</name>
    <dbReference type="NCBI Taxonomy" id="1402135"/>
    <lineage>
        <taxon>Bacteria</taxon>
        <taxon>Pseudomonadati</taxon>
        <taxon>Pseudomonadota</taxon>
        <taxon>Alphaproteobacteria</taxon>
        <taxon>Rhodobacterales</taxon>
        <taxon>Roseobacteraceae</taxon>
        <taxon>Pseudosulfitobacter</taxon>
    </lineage>
</organism>
<dbReference type="GeneID" id="68869772"/>
<dbReference type="Proteomes" id="UP000027746">
    <property type="component" value="Unassembled WGS sequence"/>
</dbReference>
<dbReference type="OrthoDB" id="7728122at2"/>
<name>A0A073J888_9RHOB</name>
<protein>
    <submittedName>
        <fullName evidence="1">Uncharacterized protein</fullName>
    </submittedName>
</protein>
<gene>
    <name evidence="1" type="ORF">SUH3_12130</name>
</gene>
<reference evidence="1 2" key="1">
    <citation type="submission" date="2014-01" db="EMBL/GenBank/DDBJ databases">
        <title>Sulfitobacter sp. H3 (MCCC 1A00686) Genome Sequencing.</title>
        <authorList>
            <person name="Lai Q."/>
            <person name="Hong Z."/>
        </authorList>
    </citation>
    <scope>NUCLEOTIDE SEQUENCE [LARGE SCALE GENOMIC DNA]</scope>
    <source>
        <strain evidence="1 2">H3</strain>
    </source>
</reference>
<comment type="caution">
    <text evidence="1">The sequence shown here is derived from an EMBL/GenBank/DDBJ whole genome shotgun (WGS) entry which is preliminary data.</text>
</comment>
<dbReference type="RefSeq" id="WP_037931176.1">
    <property type="nucleotide sequence ID" value="NZ_CP054599.1"/>
</dbReference>
<evidence type="ECO:0000313" key="1">
    <source>
        <dbReference type="EMBL" id="KEJ93927.1"/>
    </source>
</evidence>
<dbReference type="AlphaFoldDB" id="A0A073J888"/>
<evidence type="ECO:0000313" key="2">
    <source>
        <dbReference type="Proteomes" id="UP000027746"/>
    </source>
</evidence>
<sequence length="65" mass="7010">MNLRNQVHAILSARWENSGNHDFDLGPLGVAEQLVASGDIDAGGRGAEAFLIFAAMAVAEWRSER</sequence>
<keyword evidence="2" id="KW-1185">Reference proteome</keyword>
<accession>A0A073J888</accession>
<dbReference type="EMBL" id="JAMD01000022">
    <property type="protein sequence ID" value="KEJ93927.1"/>
    <property type="molecule type" value="Genomic_DNA"/>
</dbReference>
<proteinExistence type="predicted"/>